<dbReference type="Pfam" id="PF05496">
    <property type="entry name" value="RuvB_N"/>
    <property type="match status" value="1"/>
</dbReference>
<dbReference type="GO" id="GO:0006310">
    <property type="term" value="P:DNA recombination"/>
    <property type="evidence" value="ECO:0007669"/>
    <property type="project" value="UniProtKB-UniRule"/>
</dbReference>
<dbReference type="GO" id="GO:0005737">
    <property type="term" value="C:cytoplasm"/>
    <property type="evidence" value="ECO:0007669"/>
    <property type="project" value="UniProtKB-SubCell"/>
</dbReference>
<feature type="binding site" evidence="9">
    <location>
        <position position="49"/>
    </location>
    <ligand>
        <name>ATP</name>
        <dbReference type="ChEBI" id="CHEBI:30616"/>
    </ligand>
</feature>
<dbReference type="InterPro" id="IPR036388">
    <property type="entry name" value="WH-like_DNA-bd_sf"/>
</dbReference>
<feature type="binding site" evidence="9">
    <location>
        <position position="51"/>
    </location>
    <ligand>
        <name>ATP</name>
        <dbReference type="ChEBI" id="CHEBI:30616"/>
    </ligand>
</feature>
<comment type="subunit">
    <text evidence="9">Homohexamer. Forms an RuvA(8)-RuvB(12)-Holliday junction (HJ) complex. HJ DNA is sandwiched between 2 RuvA tetramers; dsDNA enters through RuvA and exits via RuvB. An RuvB hexamer assembles on each DNA strand where it exits the tetramer. Each RuvB hexamer is contacted by two RuvA subunits (via domain III) on 2 adjacent RuvB subunits; this complex drives branch migration. In the full resolvosome a probable DNA-RuvA(4)-RuvB(12)-RuvC(2) complex forms which resolves the HJ.</text>
</comment>
<feature type="binding site" evidence="9">
    <location>
        <position position="46"/>
    </location>
    <ligand>
        <name>ATP</name>
        <dbReference type="ChEBI" id="CHEBI:30616"/>
    </ligand>
</feature>
<gene>
    <name evidence="9 11" type="primary">ruvB</name>
    <name evidence="11" type="ORF">GCW_03405</name>
</gene>
<feature type="binding site" evidence="9">
    <location>
        <begin position="112"/>
        <end position="114"/>
    </location>
    <ligand>
        <name>ATP</name>
        <dbReference type="ChEBI" id="CHEBI:30616"/>
    </ligand>
</feature>
<dbReference type="GO" id="GO:0009378">
    <property type="term" value="F:four-way junction helicase activity"/>
    <property type="evidence" value="ECO:0007669"/>
    <property type="project" value="InterPro"/>
</dbReference>
<keyword evidence="5 9" id="KW-0067">ATP-binding</keyword>
<dbReference type="PANTHER" id="PTHR42848:SF1">
    <property type="entry name" value="HOLLIDAY JUNCTION BRANCH MIGRATION COMPLEX SUBUNIT RUVB"/>
    <property type="match status" value="1"/>
</dbReference>
<dbReference type="AlphaFoldDB" id="A0A0F6CL87"/>
<keyword evidence="11" id="KW-0347">Helicase</keyword>
<keyword evidence="6 9" id="KW-0238">DNA-binding</keyword>
<sequence>MKLARPNNFDEFIGKNELKQKLLTFINASISQNKALDHVLFYGPPGVGKTSLAQIIANELKSKIKILQASQIQKPADLLNAFSLLSKNDVLFIDEIHSLSPTIMELLFPIMEDYVVDILIGKEFNSKFTRMKLPPFTLIGATTMYGRIIDPLEERFGILLQLDYYQDDEIFEIIRSINVKEKIKLTKDEMVQIAEHSKGTPRNALRIYKRVMDFKLFDQEITIKSILEKLNIYQFGLSNLDLEYLKSFDDNPKLYLGLKSLSLISGIDCFTIESKIEPYLLKMNLIKKTSKGRQITQKAIKYFKDN</sequence>
<feature type="binding site" evidence="9">
    <location>
        <position position="3"/>
    </location>
    <ligand>
        <name>ATP</name>
        <dbReference type="ChEBI" id="CHEBI:30616"/>
    </ligand>
</feature>
<comment type="caution">
    <text evidence="9">Lacks conserved residue(s) required for the propagation of feature annotation.</text>
</comment>
<feature type="binding site" evidence="9">
    <location>
        <position position="155"/>
    </location>
    <ligand>
        <name>ATP</name>
        <dbReference type="ChEBI" id="CHEBI:30616"/>
    </ligand>
</feature>
<protein>
    <recommendedName>
        <fullName evidence="9">Holliday junction branch migration complex subunit RuvB</fullName>
        <ecNumber evidence="9">3.6.4.-</ecNumber>
    </recommendedName>
</protein>
<dbReference type="Proteomes" id="UP000018735">
    <property type="component" value="Chromosome"/>
</dbReference>
<dbReference type="InterPro" id="IPR003593">
    <property type="entry name" value="AAA+_ATPase"/>
</dbReference>
<dbReference type="PANTHER" id="PTHR42848">
    <property type="match status" value="1"/>
</dbReference>
<keyword evidence="7 9" id="KW-0233">DNA recombination</keyword>
<feature type="region of interest" description="Head domain (RuvB-H)" evidence="9">
    <location>
        <begin position="234"/>
        <end position="306"/>
    </location>
</feature>
<evidence type="ECO:0000256" key="5">
    <source>
        <dbReference type="ARBA" id="ARBA00022840"/>
    </source>
</evidence>
<feature type="binding site" evidence="9">
    <location>
        <position position="293"/>
    </location>
    <ligand>
        <name>DNA</name>
        <dbReference type="ChEBI" id="CHEBI:16991"/>
    </ligand>
</feature>
<feature type="binding site" evidence="9">
    <location>
        <position position="5"/>
    </location>
    <ligand>
        <name>ATP</name>
        <dbReference type="ChEBI" id="CHEBI:30616"/>
    </ligand>
</feature>
<dbReference type="InterPro" id="IPR036390">
    <property type="entry name" value="WH_DNA-bd_sf"/>
</dbReference>
<feature type="binding site" evidence="9">
    <location>
        <position position="202"/>
    </location>
    <ligand>
        <name>ATP</name>
        <dbReference type="ChEBI" id="CHEBI:30616"/>
    </ligand>
</feature>
<dbReference type="SUPFAM" id="SSF52540">
    <property type="entry name" value="P-loop containing nucleoside triphosphate hydrolases"/>
    <property type="match status" value="1"/>
</dbReference>
<evidence type="ECO:0000256" key="1">
    <source>
        <dbReference type="ARBA" id="ARBA00022490"/>
    </source>
</evidence>
<keyword evidence="1 9" id="KW-0963">Cytoplasm</keyword>
<dbReference type="InterPro" id="IPR008824">
    <property type="entry name" value="RuvB-like_N"/>
</dbReference>
<keyword evidence="4 9" id="KW-0378">Hydrolase</keyword>
<dbReference type="KEGG" id="mgz:GCW_03405"/>
<dbReference type="GO" id="GO:0005524">
    <property type="term" value="F:ATP binding"/>
    <property type="evidence" value="ECO:0007669"/>
    <property type="project" value="UniProtKB-UniRule"/>
</dbReference>
<dbReference type="Pfam" id="PF17864">
    <property type="entry name" value="AAA_lid_4"/>
    <property type="match status" value="1"/>
</dbReference>
<dbReference type="GO" id="GO:0000400">
    <property type="term" value="F:four-way junction DNA binding"/>
    <property type="evidence" value="ECO:0007669"/>
    <property type="project" value="UniProtKB-UniRule"/>
</dbReference>
<feature type="binding site" evidence="9">
    <location>
        <position position="50"/>
    </location>
    <ligand>
        <name>ATP</name>
        <dbReference type="ChEBI" id="CHEBI:30616"/>
    </ligand>
</feature>
<dbReference type="NCBIfam" id="TIGR00635">
    <property type="entry name" value="ruvB"/>
    <property type="match status" value="1"/>
</dbReference>
<accession>A0A0F6CL87</accession>
<comment type="function">
    <text evidence="9">The RuvA-RuvB-RuvC complex processes Holliday junction (HJ) DNA during genetic recombination and DNA repair, while the RuvA-RuvB complex plays an important role in the rescue of blocked DNA replication forks via replication fork reversal (RFR). RuvA specifically binds to HJ cruciform DNA, conferring on it an open structure. The RuvB hexamer acts as an ATP-dependent pump, pulling dsDNA into and through the RuvAB complex. RuvB forms 2 homohexamers on either side of HJ DNA bound by 1 or 2 RuvA tetramers; 4 subunits per hexamer contact DNA at a time. Coordinated motions by a converter formed by DNA-disengaged RuvB subunits stimulates ATP hydrolysis and nucleotide exchange. Immobilization of the converter enables RuvB to convert the ATP-contained energy into a lever motion, pulling 2 nucleotides of DNA out of the RuvA tetramer per ATP hydrolyzed, thus driving DNA branch migration. The RuvB motors rotate together with the DNA substrate, which together with the progressing nucleotide cycle form the mechanistic basis for DNA recombination by continuous HJ branch migration. Branch migration allows RuvC to scan DNA until it finds its consensus sequence, where it cleaves and resolves cruciform DNA.</text>
</comment>
<dbReference type="GO" id="GO:0016887">
    <property type="term" value="F:ATP hydrolysis activity"/>
    <property type="evidence" value="ECO:0007669"/>
    <property type="project" value="RHEA"/>
</dbReference>
<comment type="domain">
    <text evidence="9">Has 3 domains, the large (RuvB-L) and small ATPase (RuvB-S) domains and the C-terminal head (RuvB-H) domain. The head domain binds DNA, while the ATPase domains jointly bind ATP, ADP or are empty depending on the state of the subunit in the translocation cycle. During a single DNA translocation step the structure of each domain remains the same, but their relative positions change.</text>
</comment>
<dbReference type="Gene3D" id="1.10.8.60">
    <property type="match status" value="1"/>
</dbReference>
<feature type="binding site" evidence="9">
    <location>
        <position position="288"/>
    </location>
    <ligand>
        <name>DNA</name>
        <dbReference type="ChEBI" id="CHEBI:16991"/>
    </ligand>
</feature>
<dbReference type="RefSeq" id="WP_011883348.1">
    <property type="nucleotide sequence ID" value="NC_023030.2"/>
</dbReference>
<name>A0A0F6CL87_MYCGL</name>
<evidence type="ECO:0000256" key="6">
    <source>
        <dbReference type="ARBA" id="ARBA00023125"/>
    </source>
</evidence>
<comment type="catalytic activity">
    <reaction evidence="9">
        <text>ATP + H2O = ADP + phosphate + H(+)</text>
        <dbReference type="Rhea" id="RHEA:13065"/>
        <dbReference type="ChEBI" id="CHEBI:15377"/>
        <dbReference type="ChEBI" id="CHEBI:15378"/>
        <dbReference type="ChEBI" id="CHEBI:30616"/>
        <dbReference type="ChEBI" id="CHEBI:43474"/>
        <dbReference type="ChEBI" id="CHEBI:456216"/>
    </reaction>
</comment>
<dbReference type="GO" id="GO:0006281">
    <property type="term" value="P:DNA repair"/>
    <property type="evidence" value="ECO:0007669"/>
    <property type="project" value="UniProtKB-UniRule"/>
</dbReference>
<evidence type="ECO:0000256" key="9">
    <source>
        <dbReference type="HAMAP-Rule" id="MF_00016"/>
    </source>
</evidence>
<evidence type="ECO:0000313" key="12">
    <source>
        <dbReference type="Proteomes" id="UP000018735"/>
    </source>
</evidence>
<dbReference type="CDD" id="cd00009">
    <property type="entry name" value="AAA"/>
    <property type="match status" value="1"/>
</dbReference>
<evidence type="ECO:0000256" key="8">
    <source>
        <dbReference type="ARBA" id="ARBA00023204"/>
    </source>
</evidence>
<feature type="binding site" evidence="9">
    <location>
        <position position="50"/>
    </location>
    <ligand>
        <name>Mg(2+)</name>
        <dbReference type="ChEBI" id="CHEBI:18420"/>
    </ligand>
</feature>
<dbReference type="Pfam" id="PF05491">
    <property type="entry name" value="WHD_RuvB"/>
    <property type="match status" value="1"/>
</dbReference>
<evidence type="ECO:0000256" key="4">
    <source>
        <dbReference type="ARBA" id="ARBA00022801"/>
    </source>
</evidence>
<feature type="binding site" evidence="9">
    <location>
        <position position="165"/>
    </location>
    <ligand>
        <name>ATP</name>
        <dbReference type="ChEBI" id="CHEBI:30616"/>
    </ligand>
</feature>
<dbReference type="InterPro" id="IPR027417">
    <property type="entry name" value="P-loop_NTPase"/>
</dbReference>
<evidence type="ECO:0000313" key="11">
    <source>
        <dbReference type="EMBL" id="AHB99859.1"/>
    </source>
</evidence>
<dbReference type="Gene3D" id="1.10.10.10">
    <property type="entry name" value="Winged helix-like DNA-binding domain superfamily/Winged helix DNA-binding domain"/>
    <property type="match status" value="1"/>
</dbReference>
<comment type="similarity">
    <text evidence="9">Belongs to the RuvB family.</text>
</comment>
<dbReference type="GO" id="GO:0048476">
    <property type="term" value="C:Holliday junction resolvase complex"/>
    <property type="evidence" value="ECO:0007669"/>
    <property type="project" value="UniProtKB-UniRule"/>
</dbReference>
<evidence type="ECO:0000256" key="7">
    <source>
        <dbReference type="ARBA" id="ARBA00023172"/>
    </source>
</evidence>
<dbReference type="InterPro" id="IPR008823">
    <property type="entry name" value="RuvB_wg_C"/>
</dbReference>
<dbReference type="HOGENOM" id="CLU_055599_1_0_14"/>
<feature type="domain" description="AAA+ ATPase" evidence="10">
    <location>
        <begin position="35"/>
        <end position="168"/>
    </location>
</feature>
<reference evidence="11 12" key="1">
    <citation type="journal article" date="2011" name="PLoS ONE">
        <title>Core proteome of the minimal cell: comparative proteomics of three mollicute species.</title>
        <authorList>
            <person name="Fisunov G.Y."/>
            <person name="Alexeev D.G."/>
            <person name="Bazaleev N.A."/>
            <person name="Ladygina V.G."/>
            <person name="Galyamina M.A."/>
            <person name="Kondratov I.G."/>
            <person name="Zhukova N.A."/>
            <person name="Serebryakova M.V."/>
            <person name="Demina I.A."/>
            <person name="Govorun V.M."/>
        </authorList>
    </citation>
    <scope>NUCLEOTIDE SEQUENCE [LARGE SCALE GENOMIC DNA]</scope>
    <source>
        <strain evidence="11 12">S6</strain>
    </source>
</reference>
<keyword evidence="2 9" id="KW-0547">Nucleotide-binding</keyword>
<organism evidence="11 12">
    <name type="scientific">Mycoplasmoides gallisepticum S6</name>
    <dbReference type="NCBI Taxonomy" id="1006581"/>
    <lineage>
        <taxon>Bacteria</taxon>
        <taxon>Bacillati</taxon>
        <taxon>Mycoplasmatota</taxon>
        <taxon>Mycoplasmoidales</taxon>
        <taxon>Mycoplasmoidaceae</taxon>
        <taxon>Mycoplasmoides</taxon>
    </lineage>
</organism>
<keyword evidence="3 9" id="KW-0227">DNA damage</keyword>
<dbReference type="SUPFAM" id="SSF46785">
    <property type="entry name" value="Winged helix' DNA-binding domain"/>
    <property type="match status" value="1"/>
</dbReference>
<dbReference type="NCBIfam" id="NF000868">
    <property type="entry name" value="PRK00080.1"/>
    <property type="match status" value="1"/>
</dbReference>
<dbReference type="eggNOG" id="COG2255">
    <property type="taxonomic scope" value="Bacteria"/>
</dbReference>
<proteinExistence type="inferred from homology"/>
<dbReference type="InterPro" id="IPR004605">
    <property type="entry name" value="DNA_helicase_Holl-junc_RuvB"/>
</dbReference>
<dbReference type="InterPro" id="IPR041445">
    <property type="entry name" value="AAA_lid_4"/>
</dbReference>
<comment type="subcellular location">
    <subcellularLocation>
        <location evidence="9">Cytoplasm</location>
    </subcellularLocation>
</comment>
<keyword evidence="8 9" id="KW-0234">DNA repair</keyword>
<dbReference type="EC" id="3.6.4.-" evidence="9"/>
<dbReference type="Gene3D" id="3.40.50.300">
    <property type="entry name" value="P-loop containing nucleotide triphosphate hydrolases"/>
    <property type="match status" value="1"/>
</dbReference>
<dbReference type="HAMAP" id="MF_00016">
    <property type="entry name" value="DNA_HJ_migration_RuvB"/>
    <property type="match status" value="1"/>
</dbReference>
<dbReference type="EMBL" id="CP006916">
    <property type="protein sequence ID" value="AHB99859.1"/>
    <property type="molecule type" value="Genomic_DNA"/>
</dbReference>
<evidence type="ECO:0000259" key="10">
    <source>
        <dbReference type="SMART" id="SM00382"/>
    </source>
</evidence>
<evidence type="ECO:0000256" key="2">
    <source>
        <dbReference type="ARBA" id="ARBA00022741"/>
    </source>
</evidence>
<dbReference type="SMART" id="SM00382">
    <property type="entry name" value="AAA"/>
    <property type="match status" value="1"/>
</dbReference>
<evidence type="ECO:0000256" key="3">
    <source>
        <dbReference type="ARBA" id="ARBA00022763"/>
    </source>
</evidence>